<dbReference type="SUPFAM" id="SSF46785">
    <property type="entry name" value="Winged helix' DNA-binding domain"/>
    <property type="match status" value="1"/>
</dbReference>
<organism evidence="2 3">
    <name type="scientific">Mycolicibacterium chubuense</name>
    <name type="common">Mycobacterium chubuense</name>
    <dbReference type="NCBI Taxonomy" id="1800"/>
    <lineage>
        <taxon>Bacteria</taxon>
        <taxon>Bacillati</taxon>
        <taxon>Actinomycetota</taxon>
        <taxon>Actinomycetes</taxon>
        <taxon>Mycobacteriales</taxon>
        <taxon>Mycobacteriaceae</taxon>
        <taxon>Mycolicibacterium</taxon>
    </lineage>
</organism>
<dbReference type="GO" id="GO:0006950">
    <property type="term" value="P:response to stress"/>
    <property type="evidence" value="ECO:0007669"/>
    <property type="project" value="TreeGrafter"/>
</dbReference>
<evidence type="ECO:0000313" key="3">
    <source>
        <dbReference type="Proteomes" id="UP000036176"/>
    </source>
</evidence>
<dbReference type="OrthoDB" id="8635520at2"/>
<proteinExistence type="predicted"/>
<comment type="caution">
    <text evidence="2">The sequence shown here is derived from an EMBL/GenBank/DDBJ whole genome shotgun (WGS) entry which is preliminary data.</text>
</comment>
<gene>
    <name evidence="2" type="primary">nicR_2</name>
    <name evidence="2" type="ORF">MCHUDSM44219_04655</name>
</gene>
<dbReference type="AlphaFoldDB" id="A0A0J6VRX2"/>
<evidence type="ECO:0000313" key="2">
    <source>
        <dbReference type="EMBL" id="KMO72939.1"/>
    </source>
</evidence>
<dbReference type="InterPro" id="IPR036390">
    <property type="entry name" value="WH_DNA-bd_sf"/>
</dbReference>
<evidence type="ECO:0000259" key="1">
    <source>
        <dbReference type="PROSITE" id="PS50995"/>
    </source>
</evidence>
<dbReference type="PANTHER" id="PTHR33164:SF99">
    <property type="entry name" value="MARR FAMILY REGULATORY PROTEIN"/>
    <property type="match status" value="1"/>
</dbReference>
<feature type="domain" description="HTH marR-type" evidence="1">
    <location>
        <begin position="8"/>
        <end position="146"/>
    </location>
</feature>
<dbReference type="InterPro" id="IPR036388">
    <property type="entry name" value="WH-like_DNA-bd_sf"/>
</dbReference>
<dbReference type="PANTHER" id="PTHR33164">
    <property type="entry name" value="TRANSCRIPTIONAL REGULATOR, MARR FAMILY"/>
    <property type="match status" value="1"/>
</dbReference>
<accession>A0A0J6VRX2</accession>
<dbReference type="PATRIC" id="fig|1800.3.peg.4680"/>
<dbReference type="RefSeq" id="WP_048420548.1">
    <property type="nucleotide sequence ID" value="NZ_JYNX01000061.1"/>
</dbReference>
<dbReference type="SMART" id="SM00347">
    <property type="entry name" value="HTH_MARR"/>
    <property type="match status" value="1"/>
</dbReference>
<keyword evidence="3" id="KW-1185">Reference proteome</keyword>
<reference evidence="2 3" key="1">
    <citation type="journal article" date="2015" name="Genome Biol. Evol.">
        <title>Characterization of Three Mycobacterium spp. with Potential Use in Bioremediation by Genome Sequencing and Comparative Genomics.</title>
        <authorList>
            <person name="Das S."/>
            <person name="Pettersson B.M."/>
            <person name="Behra P.R."/>
            <person name="Ramesh M."/>
            <person name="Dasgupta S."/>
            <person name="Bhattacharya A."/>
            <person name="Kirsebom L.A."/>
        </authorList>
    </citation>
    <scope>NUCLEOTIDE SEQUENCE [LARGE SCALE GENOMIC DNA]</scope>
    <source>
        <strain evidence="2 3">DSM 44219</strain>
    </source>
</reference>
<dbReference type="Gene3D" id="1.10.10.10">
    <property type="entry name" value="Winged helix-like DNA-binding domain superfamily/Winged helix DNA-binding domain"/>
    <property type="match status" value="1"/>
</dbReference>
<dbReference type="Pfam" id="PF01047">
    <property type="entry name" value="MarR"/>
    <property type="match status" value="1"/>
</dbReference>
<sequence length="157" mass="17519">MEWLTAEQQRIWRDYLAMTSRLHTAMHRQLQADCELSLSDYDVLVALSERGPLRITELGELIGWEQSRLSHQLRRMRGRDLVAREGDDDDRRAATVTITDAGRSALETAAPGHVDLVRSVVFDGLSPAQQRAFGAAIGAALDRLRAVGRTDEATPPR</sequence>
<name>A0A0J6VRX2_MYCCU</name>
<dbReference type="InterPro" id="IPR039422">
    <property type="entry name" value="MarR/SlyA-like"/>
</dbReference>
<dbReference type="PROSITE" id="PS50995">
    <property type="entry name" value="HTH_MARR_2"/>
    <property type="match status" value="1"/>
</dbReference>
<dbReference type="GO" id="GO:0003700">
    <property type="term" value="F:DNA-binding transcription factor activity"/>
    <property type="evidence" value="ECO:0007669"/>
    <property type="project" value="InterPro"/>
</dbReference>
<dbReference type="EMBL" id="JYNX01000061">
    <property type="protein sequence ID" value="KMO72939.1"/>
    <property type="molecule type" value="Genomic_DNA"/>
</dbReference>
<protein>
    <submittedName>
        <fullName evidence="2">HTH-type transcriptional repressor NicR</fullName>
    </submittedName>
</protein>
<dbReference type="InterPro" id="IPR000835">
    <property type="entry name" value="HTH_MarR-typ"/>
</dbReference>
<dbReference type="Proteomes" id="UP000036176">
    <property type="component" value="Unassembled WGS sequence"/>
</dbReference>